<dbReference type="EMBL" id="BAABGL010000012">
    <property type="protein sequence ID" value="GAA4391276.1"/>
    <property type="molecule type" value="Genomic_DNA"/>
</dbReference>
<keyword evidence="3" id="KW-1133">Transmembrane helix</keyword>
<dbReference type="SUPFAM" id="SSF102588">
    <property type="entry name" value="LmbE-like"/>
    <property type="match status" value="1"/>
</dbReference>
<protein>
    <recommendedName>
        <fullName evidence="6">N-acetyl-1-D-myo-inositol-2-amino-2-deoxy-alpha-D-glucopyranoside deacetylase</fullName>
    </recommendedName>
</protein>
<keyword evidence="3" id="KW-0812">Transmembrane</keyword>
<dbReference type="PANTHER" id="PTHR12993">
    <property type="entry name" value="N-ACETYLGLUCOSAMINYL-PHOSPHATIDYLINOSITOL DE-N-ACETYLASE-RELATED"/>
    <property type="match status" value="1"/>
</dbReference>
<dbReference type="Gene3D" id="3.40.50.10320">
    <property type="entry name" value="LmbE-like"/>
    <property type="match status" value="1"/>
</dbReference>
<name>A0ABP8JI59_9MICO</name>
<dbReference type="Pfam" id="PF02585">
    <property type="entry name" value="PIG-L"/>
    <property type="match status" value="1"/>
</dbReference>
<evidence type="ECO:0000313" key="5">
    <source>
        <dbReference type="Proteomes" id="UP001500642"/>
    </source>
</evidence>
<keyword evidence="1" id="KW-0862">Zinc</keyword>
<feature type="region of interest" description="Disordered" evidence="2">
    <location>
        <begin position="335"/>
        <end position="354"/>
    </location>
</feature>
<organism evidence="4 5">
    <name type="scientific">Brevibacterium pityocampae</name>
    <dbReference type="NCBI Taxonomy" id="506594"/>
    <lineage>
        <taxon>Bacteria</taxon>
        <taxon>Bacillati</taxon>
        <taxon>Actinomycetota</taxon>
        <taxon>Actinomycetes</taxon>
        <taxon>Micrococcales</taxon>
        <taxon>Brevibacteriaceae</taxon>
        <taxon>Brevibacterium</taxon>
    </lineage>
</organism>
<dbReference type="PANTHER" id="PTHR12993:SF26">
    <property type="entry name" value="1D-MYO-INOSITOL 2-ACETAMIDO-2-DEOXY-ALPHA-D-GLUCOPYRANOSIDE DEACETYLASE"/>
    <property type="match status" value="1"/>
</dbReference>
<feature type="transmembrane region" description="Helical" evidence="3">
    <location>
        <begin position="443"/>
        <end position="460"/>
    </location>
</feature>
<dbReference type="RefSeq" id="WP_295687539.1">
    <property type="nucleotide sequence ID" value="NZ_BAABGL010000012.1"/>
</dbReference>
<feature type="transmembrane region" description="Helical" evidence="3">
    <location>
        <begin position="384"/>
        <end position="404"/>
    </location>
</feature>
<sequence>MTVRPAAAATRSLSAAEARVLFVHAHPDDESILTGGTMAQLAAAGAAVTLLTATRGEGGEVIGEEHAALFGDRPGLAAHRETELAAAVAALGVSDHRFLGDGEAGGARGGLPARRFEDSGMEWGPDGHAREPAEMPAAALCRTPVGEVAAYIREVVRDVDPHLVITYSDGGGYGHPDHRHVHRATVEALRGIVPAPGEPGAAAAAVPAAHTPPVLLFADTPAEVAAQAFDPQRPGFDLTGFAPAESIPTIAAEAPISVIEDVSAFAGAKAMAMAAHATQVTVAGEFFALSNGVGQHIGDVEYYTSAAFPGPVPDPHGPYESVLDTVRVPLAPAAAAGERDERGPGAPGSDAAAGAAGAGAAAGTTAGSDSADAAGTRRKVGVGAAIHAIIVGVLIGALGTAQHLNATAVDLAGQDVVVPWGLVLALVLVTAGLWHIATLYRSTGLVVLTAAVISGIGFLFGQPALLPGSDLLVTGSLRSITWIFAPMIIAAILAFTLPALRRRRSAPEPQSSADRN</sequence>
<evidence type="ECO:0000256" key="3">
    <source>
        <dbReference type="SAM" id="Phobius"/>
    </source>
</evidence>
<keyword evidence="3" id="KW-0472">Membrane</keyword>
<gene>
    <name evidence="4" type="ORF">GCM10023167_18500</name>
</gene>
<evidence type="ECO:0000256" key="2">
    <source>
        <dbReference type="SAM" id="MobiDB-lite"/>
    </source>
</evidence>
<reference evidence="5" key="1">
    <citation type="journal article" date="2019" name="Int. J. Syst. Evol. Microbiol.">
        <title>The Global Catalogue of Microorganisms (GCM) 10K type strain sequencing project: providing services to taxonomists for standard genome sequencing and annotation.</title>
        <authorList>
            <consortium name="The Broad Institute Genomics Platform"/>
            <consortium name="The Broad Institute Genome Sequencing Center for Infectious Disease"/>
            <person name="Wu L."/>
            <person name="Ma J."/>
        </authorList>
    </citation>
    <scope>NUCLEOTIDE SEQUENCE [LARGE SCALE GENOMIC DNA]</scope>
    <source>
        <strain evidence="5">JCM 17808</strain>
    </source>
</reference>
<dbReference type="InterPro" id="IPR003737">
    <property type="entry name" value="GlcNAc_PI_deacetylase-related"/>
</dbReference>
<evidence type="ECO:0000256" key="1">
    <source>
        <dbReference type="ARBA" id="ARBA00022833"/>
    </source>
</evidence>
<dbReference type="Proteomes" id="UP001500642">
    <property type="component" value="Unassembled WGS sequence"/>
</dbReference>
<comment type="caution">
    <text evidence="4">The sequence shown here is derived from an EMBL/GenBank/DDBJ whole genome shotgun (WGS) entry which is preliminary data.</text>
</comment>
<dbReference type="InterPro" id="IPR024078">
    <property type="entry name" value="LmbE-like_dom_sf"/>
</dbReference>
<keyword evidence="5" id="KW-1185">Reference proteome</keyword>
<evidence type="ECO:0000313" key="4">
    <source>
        <dbReference type="EMBL" id="GAA4391276.1"/>
    </source>
</evidence>
<proteinExistence type="predicted"/>
<feature type="transmembrane region" description="Helical" evidence="3">
    <location>
        <begin position="480"/>
        <end position="500"/>
    </location>
</feature>
<feature type="transmembrane region" description="Helical" evidence="3">
    <location>
        <begin position="416"/>
        <end position="436"/>
    </location>
</feature>
<evidence type="ECO:0008006" key="6">
    <source>
        <dbReference type="Google" id="ProtNLM"/>
    </source>
</evidence>
<accession>A0ABP8JI59</accession>